<dbReference type="Proteomes" id="UP001200537">
    <property type="component" value="Unassembled WGS sequence"/>
</dbReference>
<evidence type="ECO:0000256" key="1">
    <source>
        <dbReference type="ARBA" id="ARBA00004141"/>
    </source>
</evidence>
<feature type="domain" description="Vitamin K epoxide reductase" evidence="11">
    <location>
        <begin position="32"/>
        <end position="175"/>
    </location>
</feature>
<evidence type="ECO:0000256" key="7">
    <source>
        <dbReference type="ARBA" id="ARBA00023136"/>
    </source>
</evidence>
<evidence type="ECO:0000256" key="8">
    <source>
        <dbReference type="ARBA" id="ARBA00023157"/>
    </source>
</evidence>
<sequence>MAENTASLSANELAFNSDPLSPSPAMRAGRIPRLSSLEILLFSLLGLVASWQLWRTEIIHRSQPERGLGCSINNVVDCRGAMDSAAGHLLFGIPNSIFGMVLFAMLSAAGIYLLCGGRLPKWGLMVFVIGTSAGLGAVLFFLATSVFQLRSLCPYCFLTWLATIFLAWLSYALWVRTAASPTRPLKGARRILVGYWWLGALLSVAVVVTVLFAAFGLQIFRL</sequence>
<dbReference type="SMART" id="SM00756">
    <property type="entry name" value="VKc"/>
    <property type="match status" value="1"/>
</dbReference>
<dbReference type="AlphaFoldDB" id="A0AAJ1BCZ9"/>
<protein>
    <recommendedName>
        <fullName evidence="11">Vitamin K epoxide reductase domain-containing protein</fullName>
    </recommendedName>
</protein>
<keyword evidence="8" id="KW-1015">Disulfide bond</keyword>
<keyword evidence="5 10" id="KW-1133">Transmembrane helix</keyword>
<evidence type="ECO:0000256" key="6">
    <source>
        <dbReference type="ARBA" id="ARBA00023002"/>
    </source>
</evidence>
<organism evidence="12 13">
    <name type="scientific">Varibaculum cambriense</name>
    <dbReference type="NCBI Taxonomy" id="184870"/>
    <lineage>
        <taxon>Bacteria</taxon>
        <taxon>Bacillati</taxon>
        <taxon>Actinomycetota</taxon>
        <taxon>Actinomycetes</taxon>
        <taxon>Actinomycetales</taxon>
        <taxon>Actinomycetaceae</taxon>
        <taxon>Varibaculum</taxon>
    </lineage>
</organism>
<proteinExistence type="inferred from homology"/>
<comment type="subcellular location">
    <subcellularLocation>
        <location evidence="1">Membrane</location>
        <topology evidence="1">Multi-pass membrane protein</topology>
    </subcellularLocation>
</comment>
<keyword evidence="3 10" id="KW-0812">Transmembrane</keyword>
<gene>
    <name evidence="12" type="ORF">L0M99_08725</name>
</gene>
<evidence type="ECO:0000256" key="10">
    <source>
        <dbReference type="SAM" id="Phobius"/>
    </source>
</evidence>
<keyword evidence="7 10" id="KW-0472">Membrane</keyword>
<feature type="transmembrane region" description="Helical" evidence="10">
    <location>
        <begin position="195"/>
        <end position="220"/>
    </location>
</feature>
<evidence type="ECO:0000259" key="11">
    <source>
        <dbReference type="SMART" id="SM00756"/>
    </source>
</evidence>
<accession>A0AAJ1BCZ9</accession>
<feature type="transmembrane region" description="Helical" evidence="10">
    <location>
        <begin position="155"/>
        <end position="174"/>
    </location>
</feature>
<dbReference type="EMBL" id="JAKNHJ010000019">
    <property type="protein sequence ID" value="MCG4618570.1"/>
    <property type="molecule type" value="Genomic_DNA"/>
</dbReference>
<keyword evidence="6" id="KW-0560">Oxidoreductase</keyword>
<reference evidence="12" key="1">
    <citation type="submission" date="2022-01" db="EMBL/GenBank/DDBJ databases">
        <title>Collection of gut derived symbiotic bacterial strains cultured from healthy donors.</title>
        <authorList>
            <person name="Lin H."/>
            <person name="Kohout C."/>
            <person name="Waligurski E."/>
            <person name="Pamer E.G."/>
        </authorList>
    </citation>
    <scope>NUCLEOTIDE SEQUENCE</scope>
    <source>
        <strain evidence="12">DFI.7.46</strain>
    </source>
</reference>
<evidence type="ECO:0000313" key="13">
    <source>
        <dbReference type="Proteomes" id="UP001200537"/>
    </source>
</evidence>
<dbReference type="RefSeq" id="WP_024058744.1">
    <property type="nucleotide sequence ID" value="NZ_JAGZVZ010000005.1"/>
</dbReference>
<dbReference type="GO" id="GO:0016020">
    <property type="term" value="C:membrane"/>
    <property type="evidence" value="ECO:0007669"/>
    <property type="project" value="UniProtKB-SubCell"/>
</dbReference>
<dbReference type="InterPro" id="IPR038354">
    <property type="entry name" value="VKOR_sf"/>
</dbReference>
<dbReference type="GO" id="GO:0016491">
    <property type="term" value="F:oxidoreductase activity"/>
    <property type="evidence" value="ECO:0007669"/>
    <property type="project" value="UniProtKB-KW"/>
</dbReference>
<evidence type="ECO:0000256" key="3">
    <source>
        <dbReference type="ARBA" id="ARBA00022692"/>
    </source>
</evidence>
<evidence type="ECO:0000256" key="2">
    <source>
        <dbReference type="ARBA" id="ARBA00006214"/>
    </source>
</evidence>
<evidence type="ECO:0000256" key="9">
    <source>
        <dbReference type="ARBA" id="ARBA00023284"/>
    </source>
</evidence>
<dbReference type="Gene3D" id="1.20.1440.130">
    <property type="entry name" value="VKOR domain"/>
    <property type="match status" value="1"/>
</dbReference>
<evidence type="ECO:0000256" key="5">
    <source>
        <dbReference type="ARBA" id="ARBA00022989"/>
    </source>
</evidence>
<evidence type="ECO:0000256" key="4">
    <source>
        <dbReference type="ARBA" id="ARBA00022719"/>
    </source>
</evidence>
<comment type="similarity">
    <text evidence="2">Belongs to the VKOR family.</text>
</comment>
<dbReference type="GO" id="GO:0048038">
    <property type="term" value="F:quinone binding"/>
    <property type="evidence" value="ECO:0007669"/>
    <property type="project" value="UniProtKB-KW"/>
</dbReference>
<keyword evidence="4" id="KW-0874">Quinone</keyword>
<feature type="transmembrane region" description="Helical" evidence="10">
    <location>
        <begin position="122"/>
        <end position="143"/>
    </location>
</feature>
<comment type="caution">
    <text evidence="12">The sequence shown here is derived from an EMBL/GenBank/DDBJ whole genome shotgun (WGS) entry which is preliminary data.</text>
</comment>
<evidence type="ECO:0000313" key="12">
    <source>
        <dbReference type="EMBL" id="MCG4618570.1"/>
    </source>
</evidence>
<feature type="transmembrane region" description="Helical" evidence="10">
    <location>
        <begin position="97"/>
        <end position="115"/>
    </location>
</feature>
<name>A0AAJ1BCZ9_9ACTO</name>
<dbReference type="InterPro" id="IPR012932">
    <property type="entry name" value="VKOR"/>
</dbReference>
<keyword evidence="9" id="KW-0676">Redox-active center</keyword>
<dbReference type="Pfam" id="PF07884">
    <property type="entry name" value="VKOR"/>
    <property type="match status" value="1"/>
</dbReference>